<dbReference type="InterPro" id="IPR000150">
    <property type="entry name" value="Cof"/>
</dbReference>
<dbReference type="Gene3D" id="3.30.1240.10">
    <property type="match status" value="1"/>
</dbReference>
<dbReference type="NCBIfam" id="TIGR01484">
    <property type="entry name" value="HAD-SF-IIB"/>
    <property type="match status" value="1"/>
</dbReference>
<dbReference type="GO" id="GO:0016791">
    <property type="term" value="F:phosphatase activity"/>
    <property type="evidence" value="ECO:0007669"/>
    <property type="project" value="TreeGrafter"/>
</dbReference>
<organism evidence="1 2">
    <name type="scientific">Enterococcus casseliflavus</name>
    <name type="common">Enterococcus flavescens</name>
    <dbReference type="NCBI Taxonomy" id="37734"/>
    <lineage>
        <taxon>Bacteria</taxon>
        <taxon>Bacillati</taxon>
        <taxon>Bacillota</taxon>
        <taxon>Bacilli</taxon>
        <taxon>Lactobacillales</taxon>
        <taxon>Enterococcaceae</taxon>
        <taxon>Enterococcus</taxon>
    </lineage>
</organism>
<dbReference type="InterPro" id="IPR036412">
    <property type="entry name" value="HAD-like_sf"/>
</dbReference>
<dbReference type="GO" id="GO:0005829">
    <property type="term" value="C:cytosol"/>
    <property type="evidence" value="ECO:0007669"/>
    <property type="project" value="TreeGrafter"/>
</dbReference>
<sequence length="286" mass="31902">MIKAIFFDIDGTLIASNGKALASTREAIKQAQANGVLCGIATGRGPVDLEKVIDYLSLDMFITYNGQYVYTKENLIYAKPFPKQTLEAIVEYADENYRQVMFGGETQVAGSLTIRLSQSPVMQRYLRYVPKKFPVGFLKKVLQRFSPNRNAKRYESLDILREPIYQCIMLSPESEREKLRSKLPQCDFKRSNAYSVDIVPKNGSKIKGIKEFLAYEGIAMGEAMAFGDHFNDVEMLEGVGIGVAMGNAQPITKASADFVTDTNDHDGIKKALIHFGIIAEDAQARE</sequence>
<gene>
    <name evidence="1" type="ORF">DW084_09095</name>
</gene>
<dbReference type="PANTHER" id="PTHR10000">
    <property type="entry name" value="PHOSPHOSERINE PHOSPHATASE"/>
    <property type="match status" value="1"/>
</dbReference>
<dbReference type="AlphaFoldDB" id="A0A415ESY3"/>
<reference evidence="1 2" key="1">
    <citation type="submission" date="2018-08" db="EMBL/GenBank/DDBJ databases">
        <title>A genome reference for cultivated species of the human gut microbiota.</title>
        <authorList>
            <person name="Zou Y."/>
            <person name="Xue W."/>
            <person name="Luo G."/>
        </authorList>
    </citation>
    <scope>NUCLEOTIDE SEQUENCE [LARGE SCALE GENOMIC DNA]</scope>
    <source>
        <strain evidence="1 2">AF48-16</strain>
    </source>
</reference>
<proteinExistence type="predicted"/>
<protein>
    <submittedName>
        <fullName evidence="1">Cof-type HAD-IIB family hydrolase</fullName>
    </submittedName>
</protein>
<dbReference type="EMBL" id="QRMZ01000010">
    <property type="protein sequence ID" value="RHK06413.1"/>
    <property type="molecule type" value="Genomic_DNA"/>
</dbReference>
<dbReference type="SFLD" id="SFLDS00003">
    <property type="entry name" value="Haloacid_Dehalogenase"/>
    <property type="match status" value="1"/>
</dbReference>
<dbReference type="SUPFAM" id="SSF56784">
    <property type="entry name" value="HAD-like"/>
    <property type="match status" value="1"/>
</dbReference>
<accession>A0A415ESY3</accession>
<keyword evidence="1" id="KW-0378">Hydrolase</keyword>
<dbReference type="Pfam" id="PF08282">
    <property type="entry name" value="Hydrolase_3"/>
    <property type="match status" value="1"/>
</dbReference>
<dbReference type="InterPro" id="IPR023214">
    <property type="entry name" value="HAD_sf"/>
</dbReference>
<dbReference type="NCBIfam" id="TIGR00099">
    <property type="entry name" value="Cof-subfamily"/>
    <property type="match status" value="1"/>
</dbReference>
<evidence type="ECO:0000313" key="1">
    <source>
        <dbReference type="EMBL" id="RHK06413.1"/>
    </source>
</evidence>
<evidence type="ECO:0000313" key="2">
    <source>
        <dbReference type="Proteomes" id="UP000286288"/>
    </source>
</evidence>
<dbReference type="SFLD" id="SFLDG01140">
    <property type="entry name" value="C2.B:_Phosphomannomutase_and_P"/>
    <property type="match status" value="1"/>
</dbReference>
<dbReference type="Proteomes" id="UP000286288">
    <property type="component" value="Unassembled WGS sequence"/>
</dbReference>
<dbReference type="PANTHER" id="PTHR10000:SF25">
    <property type="entry name" value="PHOSPHATASE YKRA-RELATED"/>
    <property type="match status" value="1"/>
</dbReference>
<dbReference type="InterPro" id="IPR006379">
    <property type="entry name" value="HAD-SF_hydro_IIB"/>
</dbReference>
<dbReference type="GO" id="GO:0000287">
    <property type="term" value="F:magnesium ion binding"/>
    <property type="evidence" value="ECO:0007669"/>
    <property type="project" value="TreeGrafter"/>
</dbReference>
<dbReference type="Gene3D" id="3.40.50.1000">
    <property type="entry name" value="HAD superfamily/HAD-like"/>
    <property type="match status" value="1"/>
</dbReference>
<name>A0A415ESY3_ENTCA</name>
<comment type="caution">
    <text evidence="1">The sequence shown here is derived from an EMBL/GenBank/DDBJ whole genome shotgun (WGS) entry which is preliminary data.</text>
</comment>
<dbReference type="RefSeq" id="WP_151195715.1">
    <property type="nucleotide sequence ID" value="NZ_JAASHQ010000010.1"/>
</dbReference>